<dbReference type="GO" id="GO:0008829">
    <property type="term" value="F:dCTP deaminase activity"/>
    <property type="evidence" value="ECO:0007669"/>
    <property type="project" value="InterPro"/>
</dbReference>
<dbReference type="InterPro" id="IPR036157">
    <property type="entry name" value="dUTPase-like_sf"/>
</dbReference>
<feature type="active site" description="Proton donor/acceptor" evidence="3">
    <location>
        <position position="125"/>
    </location>
</feature>
<protein>
    <recommendedName>
        <fullName evidence="3">dCTP deaminase, dUMP-forming</fullName>
        <ecNumber evidence="3">3.5.4.30</ecNumber>
    </recommendedName>
    <alternativeName>
        <fullName evidence="3">Bifunctional dCTP deaminase:dUTPase</fullName>
    </alternativeName>
    <alternativeName>
        <fullName evidence="3">DCD-DUT</fullName>
    </alternativeName>
</protein>
<feature type="binding site" evidence="3">
    <location>
        <position position="160"/>
    </location>
    <ligand>
        <name>dCTP</name>
        <dbReference type="ChEBI" id="CHEBI:61481"/>
    </ligand>
</feature>
<dbReference type="GO" id="GO:0000166">
    <property type="term" value="F:nucleotide binding"/>
    <property type="evidence" value="ECO:0007669"/>
    <property type="project" value="UniProtKB-KW"/>
</dbReference>
<gene>
    <name evidence="3 4" type="primary">dcd</name>
    <name evidence="4" type="ORF">KD144_24005</name>
</gene>
<comment type="caution">
    <text evidence="4">The sequence shown here is derived from an EMBL/GenBank/DDBJ whole genome shotgun (WGS) entry which is preliminary data.</text>
</comment>
<dbReference type="NCBIfam" id="TIGR02274">
    <property type="entry name" value="dCTP_deam"/>
    <property type="match status" value="1"/>
</dbReference>
<dbReference type="EMBL" id="JAGTPX010000049">
    <property type="protein sequence ID" value="MBR8672602.1"/>
    <property type="molecule type" value="Genomic_DNA"/>
</dbReference>
<reference evidence="4" key="1">
    <citation type="submission" date="2021-04" db="EMBL/GenBank/DDBJ databases">
        <title>Genomic analysis of electroactive and textile dye degrading Bacillus circulans strain: DC10 isolated from constructed wetland-microbial fuel cells treating textile dye wastewaters.</title>
        <authorList>
            <person name="Patel D.U."/>
            <person name="Desai C.R."/>
        </authorList>
    </citation>
    <scope>NUCLEOTIDE SEQUENCE</scope>
    <source>
        <strain evidence="4">DC10</strain>
    </source>
</reference>
<dbReference type="InterPro" id="IPR011962">
    <property type="entry name" value="dCTP_deaminase"/>
</dbReference>
<feature type="binding site" evidence="3">
    <location>
        <position position="157"/>
    </location>
    <ligand>
        <name>dCTP</name>
        <dbReference type="ChEBI" id="CHEBI:61481"/>
    </ligand>
</feature>
<dbReference type="HAMAP" id="MF_00146">
    <property type="entry name" value="dCTP_deaminase"/>
    <property type="match status" value="1"/>
</dbReference>
<feature type="binding site" evidence="3">
    <location>
        <position position="115"/>
    </location>
    <ligand>
        <name>dCTP</name>
        <dbReference type="ChEBI" id="CHEBI:61481"/>
    </ligand>
</feature>
<comment type="catalytic activity">
    <reaction evidence="3">
        <text>dCTP + 2 H2O = dUMP + NH4(+) + diphosphate</text>
        <dbReference type="Rhea" id="RHEA:19205"/>
        <dbReference type="ChEBI" id="CHEBI:15377"/>
        <dbReference type="ChEBI" id="CHEBI:28938"/>
        <dbReference type="ChEBI" id="CHEBI:33019"/>
        <dbReference type="ChEBI" id="CHEBI:61481"/>
        <dbReference type="ChEBI" id="CHEBI:246422"/>
        <dbReference type="EC" id="3.5.4.30"/>
    </reaction>
</comment>
<dbReference type="GO" id="GO:0006226">
    <property type="term" value="P:dUMP biosynthetic process"/>
    <property type="evidence" value="ECO:0007669"/>
    <property type="project" value="UniProtKB-UniRule"/>
</dbReference>
<dbReference type="RefSeq" id="WP_212121753.1">
    <property type="nucleotide sequence ID" value="NZ_JAGTPX020000015.1"/>
</dbReference>
<name>A0A941GMB2_NIACI</name>
<dbReference type="GO" id="GO:0006229">
    <property type="term" value="P:dUTP biosynthetic process"/>
    <property type="evidence" value="ECO:0007669"/>
    <property type="project" value="InterPro"/>
</dbReference>
<keyword evidence="3" id="KW-0547">Nucleotide-binding</keyword>
<feature type="binding site" evidence="3">
    <location>
        <position position="144"/>
    </location>
    <ligand>
        <name>dCTP</name>
        <dbReference type="ChEBI" id="CHEBI:61481"/>
    </ligand>
</feature>
<dbReference type="AlphaFoldDB" id="A0A941GMB2"/>
<organism evidence="4">
    <name type="scientific">Niallia circulans</name>
    <name type="common">Bacillus circulans</name>
    <dbReference type="NCBI Taxonomy" id="1397"/>
    <lineage>
        <taxon>Bacteria</taxon>
        <taxon>Bacillati</taxon>
        <taxon>Bacillota</taxon>
        <taxon>Bacilli</taxon>
        <taxon>Bacillales</taxon>
        <taxon>Bacillaceae</taxon>
        <taxon>Niallia</taxon>
    </lineage>
</organism>
<dbReference type="PANTHER" id="PTHR42680:SF3">
    <property type="entry name" value="DCTP DEAMINASE"/>
    <property type="match status" value="1"/>
</dbReference>
<feature type="binding site" evidence="3">
    <location>
        <begin position="98"/>
        <end position="103"/>
    </location>
    <ligand>
        <name>dCTP</name>
        <dbReference type="ChEBI" id="CHEBI:61481"/>
    </ligand>
</feature>
<dbReference type="GO" id="GO:0033973">
    <property type="term" value="F:dCTP deaminase (dUMP-forming) activity"/>
    <property type="evidence" value="ECO:0007669"/>
    <property type="project" value="UniProtKB-UniRule"/>
</dbReference>
<keyword evidence="1 3" id="KW-0378">Hydrolase</keyword>
<keyword evidence="2 3" id="KW-0546">Nucleotide metabolism</keyword>
<dbReference type="Pfam" id="PF22769">
    <property type="entry name" value="DCD"/>
    <property type="match status" value="1"/>
</dbReference>
<evidence type="ECO:0000256" key="1">
    <source>
        <dbReference type="ARBA" id="ARBA00022801"/>
    </source>
</evidence>
<dbReference type="SUPFAM" id="SSF51283">
    <property type="entry name" value="dUTPase-like"/>
    <property type="match status" value="1"/>
</dbReference>
<comment type="pathway">
    <text evidence="3">Pyrimidine metabolism; dUMP biosynthesis; dUMP from dCTP: step 1/1.</text>
</comment>
<evidence type="ECO:0000256" key="3">
    <source>
        <dbReference type="HAMAP-Rule" id="MF_00146"/>
    </source>
</evidence>
<dbReference type="Gene3D" id="2.70.40.10">
    <property type="match status" value="1"/>
</dbReference>
<dbReference type="PANTHER" id="PTHR42680">
    <property type="entry name" value="DCTP DEAMINASE"/>
    <property type="match status" value="1"/>
</dbReference>
<feature type="binding site" evidence="3">
    <location>
        <begin position="123"/>
        <end position="125"/>
    </location>
    <ligand>
        <name>dCTP</name>
        <dbReference type="ChEBI" id="CHEBI:61481"/>
    </ligand>
</feature>
<proteinExistence type="inferred from homology"/>
<evidence type="ECO:0000256" key="2">
    <source>
        <dbReference type="ARBA" id="ARBA00023080"/>
    </source>
</evidence>
<comment type="similarity">
    <text evidence="3">Belongs to the dCTP deaminase family.</text>
</comment>
<sequence length="180" mass="19941">MVLSGKTISEKLDKGHLKINPLASNQIQPASVDLRLGSHFLLVEEHENSIISLETPASYKEIVVTNGEMIIPPHTFLLATTKETIELPNNLTAFVEGRSSIGRLGLFIQNAGWVDPGFKGEITLELFNANKLPIKLTIGRRICQLVIAEVDQETNGYNGKYSQQKGATASRIFHDFEINR</sequence>
<comment type="function">
    <text evidence="3">Bifunctional enzyme that catalyzes both the deamination of dCTP to dUTP and the hydrolysis of dUTP to dUMP without releasing the toxic dUTP intermediate.</text>
</comment>
<accession>A0A941GMB2</accession>
<dbReference type="CDD" id="cd07557">
    <property type="entry name" value="trimeric_dUTPase"/>
    <property type="match status" value="1"/>
</dbReference>
<comment type="subunit">
    <text evidence="3">Homotrimer.</text>
</comment>
<evidence type="ECO:0000313" key="4">
    <source>
        <dbReference type="EMBL" id="MBR8672602.1"/>
    </source>
</evidence>
<feature type="binding site" evidence="3">
    <location>
        <position position="164"/>
    </location>
    <ligand>
        <name>dCTP</name>
        <dbReference type="ChEBI" id="CHEBI:61481"/>
    </ligand>
</feature>
<dbReference type="InterPro" id="IPR033704">
    <property type="entry name" value="dUTPase_trimeric"/>
</dbReference>
<dbReference type="EC" id="3.5.4.30" evidence="3"/>
<feature type="site" description="Important for bifunctional activity" evidence="3">
    <location>
        <begin position="112"/>
        <end position="113"/>
    </location>
</feature>
<dbReference type="GO" id="GO:0015949">
    <property type="term" value="P:nucleobase-containing small molecule interconversion"/>
    <property type="evidence" value="ECO:0007669"/>
    <property type="project" value="TreeGrafter"/>
</dbReference>